<comment type="similarity">
    <text evidence="1">Belongs to the IS21/IS1162 putative ATP-binding protein family.</text>
</comment>
<sequence>MDTYERVHDYLNRLGLSVTDQIIDSYLESARDKPFMEILDHLLEQETRNVRSRKVEMRLKYSGLPFRKTLETFDFSFQPSIDRKVMDDLMTMRFVHNSENVVFLGPPGVGKTHLSVALGMQAAYSEISIYYITAVKLVQILRRDFLSSKLSYRLATYSRFPLMIVDEIGYLPLTREESNLFFQFVSSRYEKHSTIYTSNKSFSEWGEILGDSVMASAVLDRILHHCTVVNIRGESYRLRERKRLGNINISEVK</sequence>
<protein>
    <submittedName>
        <fullName evidence="6">IstB ATP binding domain-containing protein</fullName>
    </submittedName>
</protein>
<name>T1C106_9ZZZZ</name>
<reference evidence="6" key="2">
    <citation type="journal article" date="2014" name="ISME J.">
        <title>Microbial stratification in low pH oxic and suboxic macroscopic growths along an acid mine drainage.</title>
        <authorList>
            <person name="Mendez-Garcia C."/>
            <person name="Mesa V."/>
            <person name="Sprenger R.R."/>
            <person name="Richter M."/>
            <person name="Diez M.S."/>
            <person name="Solano J."/>
            <person name="Bargiela R."/>
            <person name="Golyshina O.V."/>
            <person name="Manteca A."/>
            <person name="Ramos J.L."/>
            <person name="Gallego J.R."/>
            <person name="Llorente I."/>
            <person name="Martins Dos Santos V.A."/>
            <person name="Jensen O.N."/>
            <person name="Pelaez A.I."/>
            <person name="Sanchez J."/>
            <person name="Ferrer M."/>
        </authorList>
    </citation>
    <scope>NUCLEOTIDE SEQUENCE</scope>
</reference>
<dbReference type="CDD" id="cd00009">
    <property type="entry name" value="AAA"/>
    <property type="match status" value="1"/>
</dbReference>
<dbReference type="GO" id="GO:0005524">
    <property type="term" value="F:ATP binding"/>
    <property type="evidence" value="ECO:0007669"/>
    <property type="project" value="UniProtKB-KW"/>
</dbReference>
<evidence type="ECO:0000313" key="7">
    <source>
        <dbReference type="EMBL" id="EQD76643.1"/>
    </source>
</evidence>
<keyword evidence="2" id="KW-0547">Nucleotide-binding</keyword>
<dbReference type="EMBL" id="AUZY01001008">
    <property type="protein sequence ID" value="EQD76643.1"/>
    <property type="molecule type" value="Genomic_DNA"/>
</dbReference>
<evidence type="ECO:0000259" key="4">
    <source>
        <dbReference type="SMART" id="SM00382"/>
    </source>
</evidence>
<evidence type="ECO:0000256" key="1">
    <source>
        <dbReference type="ARBA" id="ARBA00008059"/>
    </source>
</evidence>
<evidence type="ECO:0000313" key="5">
    <source>
        <dbReference type="EMBL" id="EQD69551.1"/>
    </source>
</evidence>
<dbReference type="InterPro" id="IPR047661">
    <property type="entry name" value="IstB"/>
</dbReference>
<dbReference type="NCBIfam" id="NF038214">
    <property type="entry name" value="IS21_help_AAA"/>
    <property type="match status" value="1"/>
</dbReference>
<dbReference type="PANTHER" id="PTHR30050:SF4">
    <property type="entry name" value="ATP-BINDING PROTEIN RV3427C IN INSERTION SEQUENCE-RELATED"/>
    <property type="match status" value="1"/>
</dbReference>
<dbReference type="GO" id="GO:0006260">
    <property type="term" value="P:DNA replication"/>
    <property type="evidence" value="ECO:0007669"/>
    <property type="project" value="TreeGrafter"/>
</dbReference>
<dbReference type="EMBL" id="AUZX01002803">
    <property type="protein sequence ID" value="EQD75687.1"/>
    <property type="molecule type" value="Genomic_DNA"/>
</dbReference>
<dbReference type="AlphaFoldDB" id="T1C106"/>
<dbReference type="Gene3D" id="3.40.50.300">
    <property type="entry name" value="P-loop containing nucleotide triphosphate hydrolases"/>
    <property type="match status" value="1"/>
</dbReference>
<organism evidence="6">
    <name type="scientific">mine drainage metagenome</name>
    <dbReference type="NCBI Taxonomy" id="410659"/>
    <lineage>
        <taxon>unclassified sequences</taxon>
        <taxon>metagenomes</taxon>
        <taxon>ecological metagenomes</taxon>
    </lineage>
</organism>
<feature type="domain" description="AAA+ ATPase" evidence="4">
    <location>
        <begin position="97"/>
        <end position="229"/>
    </location>
</feature>
<dbReference type="PANTHER" id="PTHR30050">
    <property type="entry name" value="CHROMOSOMAL REPLICATION INITIATOR PROTEIN DNAA"/>
    <property type="match status" value="1"/>
</dbReference>
<dbReference type="PIRSF" id="PIRSF003073">
    <property type="entry name" value="DNAC_TnpB_IstB"/>
    <property type="match status" value="1"/>
</dbReference>
<keyword evidence="3" id="KW-0067">ATP-binding</keyword>
<comment type="caution">
    <text evidence="6">The sequence shown here is derived from an EMBL/GenBank/DDBJ whole genome shotgun (WGS) entry which is preliminary data.</text>
</comment>
<evidence type="ECO:0000313" key="6">
    <source>
        <dbReference type="EMBL" id="EQD75687.1"/>
    </source>
</evidence>
<dbReference type="InterPro" id="IPR002611">
    <property type="entry name" value="IstB_ATP-bd"/>
</dbReference>
<gene>
    <name evidence="6" type="ORF">B1A_03838</name>
    <name evidence="7" type="ORF">B1B_01547</name>
    <name evidence="5" type="ORF">B2A_00022</name>
</gene>
<dbReference type="SMART" id="SM00382">
    <property type="entry name" value="AAA"/>
    <property type="match status" value="1"/>
</dbReference>
<evidence type="ECO:0000256" key="2">
    <source>
        <dbReference type="ARBA" id="ARBA00022741"/>
    </source>
</evidence>
<dbReference type="InterPro" id="IPR003593">
    <property type="entry name" value="AAA+_ATPase"/>
</dbReference>
<dbReference type="SUPFAM" id="SSF52540">
    <property type="entry name" value="P-loop containing nucleoside triphosphate hydrolases"/>
    <property type="match status" value="1"/>
</dbReference>
<reference evidence="6" key="1">
    <citation type="submission" date="2013-08" db="EMBL/GenBank/DDBJ databases">
        <authorList>
            <person name="Mendez C."/>
            <person name="Richter M."/>
            <person name="Ferrer M."/>
            <person name="Sanchez J."/>
        </authorList>
    </citation>
    <scope>NUCLEOTIDE SEQUENCE</scope>
</reference>
<dbReference type="EMBL" id="AUZZ01000020">
    <property type="protein sequence ID" value="EQD69551.1"/>
    <property type="molecule type" value="Genomic_DNA"/>
</dbReference>
<dbReference type="InterPro" id="IPR027417">
    <property type="entry name" value="P-loop_NTPase"/>
</dbReference>
<dbReference type="Pfam" id="PF01695">
    <property type="entry name" value="IstB_IS21"/>
    <property type="match status" value="1"/>
</dbReference>
<proteinExistence type="inferred from homology"/>
<dbReference type="InterPro" id="IPR028350">
    <property type="entry name" value="DNAC/IstB-like"/>
</dbReference>
<accession>T1C106</accession>
<evidence type="ECO:0000256" key="3">
    <source>
        <dbReference type="ARBA" id="ARBA00022840"/>
    </source>
</evidence>